<comment type="caution">
    <text evidence="1">The sequence shown here is derived from an EMBL/GenBank/DDBJ whole genome shotgun (WGS) entry which is preliminary data.</text>
</comment>
<dbReference type="InterPro" id="IPR027417">
    <property type="entry name" value="P-loop_NTPase"/>
</dbReference>
<reference evidence="1 2" key="1">
    <citation type="journal article" date="2017" name="Arch. Microbiol.">
        <title>Mariprofundus micogutta sp. nov., a novel iron-oxidizing zetaproteobacterium isolated from a deep-sea hydrothermal field at the Bayonnaise knoll of the Izu-Ogasawara arc, and a description of Mariprofundales ord. nov. and Zetaproteobacteria classis nov.</title>
        <authorList>
            <person name="Makita H."/>
            <person name="Tanaka E."/>
            <person name="Mitsunobu S."/>
            <person name="Miyazaki M."/>
            <person name="Nunoura T."/>
            <person name="Uematsu K."/>
            <person name="Takaki Y."/>
            <person name="Nishi S."/>
            <person name="Shimamura S."/>
            <person name="Takai K."/>
        </authorList>
    </citation>
    <scope>NUCLEOTIDE SEQUENCE [LARGE SCALE GENOMIC DNA]</scope>
    <source>
        <strain evidence="1 2">ET2</strain>
    </source>
</reference>
<evidence type="ECO:0000313" key="2">
    <source>
        <dbReference type="Proteomes" id="UP000231632"/>
    </source>
</evidence>
<evidence type="ECO:0000313" key="1">
    <source>
        <dbReference type="EMBL" id="GAV19606.1"/>
    </source>
</evidence>
<accession>A0A1L8CL18</accession>
<evidence type="ECO:0008006" key="3">
    <source>
        <dbReference type="Google" id="ProtNLM"/>
    </source>
</evidence>
<dbReference type="Proteomes" id="UP000231632">
    <property type="component" value="Unassembled WGS sequence"/>
</dbReference>
<dbReference type="SUPFAM" id="SSF52540">
    <property type="entry name" value="P-loop containing nucleoside triphosphate hydrolases"/>
    <property type="match status" value="1"/>
</dbReference>
<proteinExistence type="predicted"/>
<dbReference type="OrthoDB" id="5290565at2"/>
<dbReference type="Gene3D" id="3.40.50.300">
    <property type="entry name" value="P-loop containing nucleotide triphosphate hydrolases"/>
    <property type="match status" value="1"/>
</dbReference>
<dbReference type="EMBL" id="BDFD01000003">
    <property type="protein sequence ID" value="GAV19606.1"/>
    <property type="molecule type" value="Genomic_DNA"/>
</dbReference>
<protein>
    <recommendedName>
        <fullName evidence="3">ABC transporter domain-containing protein</fullName>
    </recommendedName>
</protein>
<name>A0A1L8CL18_9PROT</name>
<keyword evidence="2" id="KW-1185">Reference proteome</keyword>
<dbReference type="RefSeq" id="WP_072658822.1">
    <property type="nucleotide sequence ID" value="NZ_BDFD01000003.1"/>
</dbReference>
<sequence>MSDVLHWDELHLGHTLIPASHVAHGEFVRLVMNYPCQYAFMQHMFSPCDESCADNWKMWLQTDSGLQMSGSREFSMSVGSMIRHRGLIANLSLRENLLLPFLYHENHTRLEQAADELVDVANLIGLTAALDEKAGERTTFTHALISLGRCLLIKPAIIVAQEVHIGMPPEHLEQFKDISMSALQRLGSGLLYLTASPEEGSGLDYARTLTVKAEHKDIQSRKGE</sequence>
<dbReference type="AlphaFoldDB" id="A0A1L8CL18"/>
<dbReference type="STRING" id="1921010.MMIC_P0554"/>
<gene>
    <name evidence="1" type="ORF">MMIC_P0554</name>
</gene>
<organism evidence="1 2">
    <name type="scientific">Mariprofundus micogutta</name>
    <dbReference type="NCBI Taxonomy" id="1921010"/>
    <lineage>
        <taxon>Bacteria</taxon>
        <taxon>Pseudomonadati</taxon>
        <taxon>Pseudomonadota</taxon>
        <taxon>Candidatius Mariprofundia</taxon>
        <taxon>Mariprofundales</taxon>
        <taxon>Mariprofundaceae</taxon>
        <taxon>Mariprofundus</taxon>
    </lineage>
</organism>